<feature type="domain" description="Disintegrin" evidence="5">
    <location>
        <begin position="401"/>
        <end position="487"/>
    </location>
</feature>
<dbReference type="CDD" id="cd04269">
    <property type="entry name" value="ZnMc_adamalysin_II_like"/>
    <property type="match status" value="1"/>
</dbReference>
<dbReference type="FunFam" id="4.10.70.10:FF:000001">
    <property type="entry name" value="Disintegrin and metalloproteinase domain-containing protein 22"/>
    <property type="match status" value="1"/>
</dbReference>
<evidence type="ECO:0000313" key="8">
    <source>
        <dbReference type="Proteomes" id="UP000824782"/>
    </source>
</evidence>
<name>A0AAV7BP05_ENGPU</name>
<dbReference type="Pfam" id="PF01562">
    <property type="entry name" value="Pep_M12B_propep"/>
    <property type="match status" value="1"/>
</dbReference>
<evidence type="ECO:0000259" key="5">
    <source>
        <dbReference type="PROSITE" id="PS50214"/>
    </source>
</evidence>
<feature type="active site" evidence="3">
    <location>
        <position position="329"/>
    </location>
</feature>
<dbReference type="GO" id="GO:0005886">
    <property type="term" value="C:plasma membrane"/>
    <property type="evidence" value="ECO:0007669"/>
    <property type="project" value="TreeGrafter"/>
</dbReference>
<dbReference type="GO" id="GO:0004222">
    <property type="term" value="F:metalloendopeptidase activity"/>
    <property type="evidence" value="ECO:0007669"/>
    <property type="project" value="InterPro"/>
</dbReference>
<keyword evidence="4" id="KW-0732">Signal</keyword>
<keyword evidence="1 2" id="KW-1015">Disulfide bond</keyword>
<keyword evidence="8" id="KW-1185">Reference proteome</keyword>
<comment type="caution">
    <text evidence="7">The sequence shown here is derived from an EMBL/GenBank/DDBJ whole genome shotgun (WGS) entry which is preliminary data.</text>
</comment>
<comment type="caution">
    <text evidence="3">Lacks conserved residue(s) required for the propagation of feature annotation.</text>
</comment>
<reference evidence="7" key="1">
    <citation type="thesis" date="2020" institute="ProQuest LLC" country="789 East Eisenhower Parkway, Ann Arbor, MI, USA">
        <title>Comparative Genomics and Chromosome Evolution.</title>
        <authorList>
            <person name="Mudd A.B."/>
        </authorList>
    </citation>
    <scope>NUCLEOTIDE SEQUENCE</scope>
    <source>
        <strain evidence="7">237g6f4</strain>
        <tissue evidence="7">Blood</tissue>
    </source>
</reference>
<evidence type="ECO:0000256" key="3">
    <source>
        <dbReference type="PROSITE-ProRule" id="PRU00276"/>
    </source>
</evidence>
<gene>
    <name evidence="7" type="ORF">GDO81_009164</name>
</gene>
<dbReference type="InterPro" id="IPR036436">
    <property type="entry name" value="Disintegrin_dom_sf"/>
</dbReference>
<feature type="signal peptide" evidence="4">
    <location>
        <begin position="1"/>
        <end position="16"/>
    </location>
</feature>
<dbReference type="GO" id="GO:0006508">
    <property type="term" value="P:proteolysis"/>
    <property type="evidence" value="ECO:0007669"/>
    <property type="project" value="InterPro"/>
</dbReference>
<protein>
    <submittedName>
        <fullName evidence="7">Uncharacterized protein</fullName>
    </submittedName>
</protein>
<dbReference type="PRINTS" id="PR00289">
    <property type="entry name" value="DISINTEGRIN"/>
</dbReference>
<dbReference type="InterPro" id="IPR002870">
    <property type="entry name" value="Peptidase_M12B_N"/>
</dbReference>
<evidence type="ECO:0000256" key="1">
    <source>
        <dbReference type="ARBA" id="ARBA00023157"/>
    </source>
</evidence>
<dbReference type="InterPro" id="IPR001590">
    <property type="entry name" value="Peptidase_M12B"/>
</dbReference>
<dbReference type="Pfam" id="PF00200">
    <property type="entry name" value="Disintegrin"/>
    <property type="match status" value="1"/>
</dbReference>
<dbReference type="SMART" id="SM00050">
    <property type="entry name" value="DISIN"/>
    <property type="match status" value="1"/>
</dbReference>
<accession>A0AAV7BP05</accession>
<dbReference type="SUPFAM" id="SSF57552">
    <property type="entry name" value="Blood coagulation inhibitor (disintegrin)"/>
    <property type="match status" value="1"/>
</dbReference>
<feature type="domain" description="Peptidase M12B" evidence="6">
    <location>
        <begin position="192"/>
        <end position="393"/>
    </location>
</feature>
<dbReference type="PROSITE" id="PS50214">
    <property type="entry name" value="DISINTEGRIN_2"/>
    <property type="match status" value="1"/>
</dbReference>
<dbReference type="Gene3D" id="3.40.390.10">
    <property type="entry name" value="Collagenase (Catalytic Domain)"/>
    <property type="match status" value="1"/>
</dbReference>
<dbReference type="PANTHER" id="PTHR11905">
    <property type="entry name" value="ADAM A DISINTEGRIN AND METALLOPROTEASE DOMAIN"/>
    <property type="match status" value="1"/>
</dbReference>
<dbReference type="InterPro" id="IPR024079">
    <property type="entry name" value="MetalloPept_cat_dom_sf"/>
</dbReference>
<dbReference type="SUPFAM" id="SSF55486">
    <property type="entry name" value="Metalloproteases ('zincins'), catalytic domain"/>
    <property type="match status" value="1"/>
</dbReference>
<dbReference type="InterPro" id="IPR034027">
    <property type="entry name" value="Reprolysin_adamalysin"/>
</dbReference>
<dbReference type="InterPro" id="IPR001762">
    <property type="entry name" value="Disintegrin_dom"/>
</dbReference>
<organism evidence="7 8">
    <name type="scientific">Engystomops pustulosus</name>
    <name type="common">Tungara frog</name>
    <name type="synonym">Physalaemus pustulosus</name>
    <dbReference type="NCBI Taxonomy" id="76066"/>
    <lineage>
        <taxon>Eukaryota</taxon>
        <taxon>Metazoa</taxon>
        <taxon>Chordata</taxon>
        <taxon>Craniata</taxon>
        <taxon>Vertebrata</taxon>
        <taxon>Euteleostomi</taxon>
        <taxon>Amphibia</taxon>
        <taxon>Batrachia</taxon>
        <taxon>Anura</taxon>
        <taxon>Neobatrachia</taxon>
        <taxon>Hyloidea</taxon>
        <taxon>Leptodactylidae</taxon>
        <taxon>Leiuperinae</taxon>
        <taxon>Engystomops</taxon>
    </lineage>
</organism>
<dbReference type="FunFam" id="3.40.390.10:FF:000002">
    <property type="entry name" value="Disintegrin and metalloproteinase domain-containing protein 22"/>
    <property type="match status" value="1"/>
</dbReference>
<feature type="chain" id="PRO_5043608271" evidence="4">
    <location>
        <begin position="17"/>
        <end position="520"/>
    </location>
</feature>
<dbReference type="AlphaFoldDB" id="A0AAV7BP05"/>
<evidence type="ECO:0000259" key="6">
    <source>
        <dbReference type="PROSITE" id="PS50215"/>
    </source>
</evidence>
<sequence length="520" mass="58354">MLRAVLLLVMLSSSRSLGFSDIPEGQKYEVVFPRKLHVHQKRDTQSEYPHMVQYGLKVNGKPMVLHLEKTEDLISDTYTETHYLKDGSPVTTSPDIKDHCLYQGYVKDDKGSQVSLSACNGLSGIITTQENTFLIQPLKMSETGAHAVHQYQAQEIPENCGVEDKSVNKTIKTKIDISRLSSEGKAFLKSKKYIELYIVADNSMYNKYKKATDEIRKRMFNIVNFVNQVYKPLNIFVALTGVEIWSNGNLIEVNRSAKSNLNRFSSWRNKDLLKRKPNDNAQLLTNIVLNGKIVGMANSGLLCSKTHSAGVVRDHNRNYNYVAATFAHELGHNLGMKDNRHCPCPQRCKAVMLTPILLFSHFYRIRRAFSSCSQTEYQNFLLKKMPLCMTNKPSKEDLVSTPVCGNNFRENGEDCDCGSVEECSDKCCDAATCKLKEGAQCSEEECCSDCRMKPAGSVCRPAKDECDLSDMCDGRSATCPSDRFRMDGSPCSNGEGYCYKGKCPTFRSQCEAYWGAGKPP</sequence>
<proteinExistence type="predicted"/>
<evidence type="ECO:0000256" key="4">
    <source>
        <dbReference type="SAM" id="SignalP"/>
    </source>
</evidence>
<dbReference type="EMBL" id="WNYA01000004">
    <property type="protein sequence ID" value="KAG8574393.1"/>
    <property type="molecule type" value="Genomic_DNA"/>
</dbReference>
<dbReference type="Pfam" id="PF01421">
    <property type="entry name" value="Reprolysin"/>
    <property type="match status" value="1"/>
</dbReference>
<dbReference type="PROSITE" id="PS50215">
    <property type="entry name" value="ADAM_MEPRO"/>
    <property type="match status" value="1"/>
</dbReference>
<evidence type="ECO:0000313" key="7">
    <source>
        <dbReference type="EMBL" id="KAG8574393.1"/>
    </source>
</evidence>
<evidence type="ECO:0000256" key="2">
    <source>
        <dbReference type="PROSITE-ProRule" id="PRU00068"/>
    </source>
</evidence>
<dbReference type="Proteomes" id="UP000824782">
    <property type="component" value="Unassembled WGS sequence"/>
</dbReference>
<dbReference type="Gene3D" id="4.10.70.10">
    <property type="entry name" value="Disintegrin domain"/>
    <property type="match status" value="1"/>
</dbReference>
<dbReference type="PANTHER" id="PTHR11905:SF32">
    <property type="entry name" value="DISINTEGRIN AND METALLOPROTEINASE DOMAIN-CONTAINING PROTEIN 28"/>
    <property type="match status" value="1"/>
</dbReference>
<feature type="disulfide bond" evidence="2">
    <location>
        <begin position="459"/>
        <end position="479"/>
    </location>
</feature>